<gene>
    <name evidence="1" type="ORF">CDAR_16541</name>
</gene>
<name>A0AAV4P820_9ARAC</name>
<keyword evidence="2" id="KW-1185">Reference proteome</keyword>
<dbReference type="AlphaFoldDB" id="A0AAV4P820"/>
<evidence type="ECO:0000313" key="1">
    <source>
        <dbReference type="EMBL" id="GIX92633.1"/>
    </source>
</evidence>
<sequence length="133" mass="15069">MSLTNKTTKREALILFLEQKTRRVIITGCLTSYEEFQELVGPSFCLKNQYTLGIKLEIIPPPYYVVLHYRTIGTSSGISYPSFHTSPPLFLTRQNNSIRNTPDSNVALPPGMERVRSYCAPLVICDEILVQIT</sequence>
<dbReference type="EMBL" id="BPLQ01002407">
    <property type="protein sequence ID" value="GIX92633.1"/>
    <property type="molecule type" value="Genomic_DNA"/>
</dbReference>
<dbReference type="Proteomes" id="UP001054837">
    <property type="component" value="Unassembled WGS sequence"/>
</dbReference>
<proteinExistence type="predicted"/>
<reference evidence="1 2" key="1">
    <citation type="submission" date="2021-06" db="EMBL/GenBank/DDBJ databases">
        <title>Caerostris darwini draft genome.</title>
        <authorList>
            <person name="Kono N."/>
            <person name="Arakawa K."/>
        </authorList>
    </citation>
    <scope>NUCLEOTIDE SEQUENCE [LARGE SCALE GENOMIC DNA]</scope>
</reference>
<evidence type="ECO:0000313" key="2">
    <source>
        <dbReference type="Proteomes" id="UP001054837"/>
    </source>
</evidence>
<organism evidence="1 2">
    <name type="scientific">Caerostris darwini</name>
    <dbReference type="NCBI Taxonomy" id="1538125"/>
    <lineage>
        <taxon>Eukaryota</taxon>
        <taxon>Metazoa</taxon>
        <taxon>Ecdysozoa</taxon>
        <taxon>Arthropoda</taxon>
        <taxon>Chelicerata</taxon>
        <taxon>Arachnida</taxon>
        <taxon>Araneae</taxon>
        <taxon>Araneomorphae</taxon>
        <taxon>Entelegynae</taxon>
        <taxon>Araneoidea</taxon>
        <taxon>Araneidae</taxon>
        <taxon>Caerostris</taxon>
    </lineage>
</organism>
<protein>
    <submittedName>
        <fullName evidence="1">Uncharacterized protein</fullName>
    </submittedName>
</protein>
<comment type="caution">
    <text evidence="1">The sequence shown here is derived from an EMBL/GenBank/DDBJ whole genome shotgun (WGS) entry which is preliminary data.</text>
</comment>
<accession>A0AAV4P820</accession>